<comment type="similarity">
    <text evidence="2 10">Belongs to the TrkH potassium transport family.</text>
</comment>
<feature type="compositionally biased region" description="Basic and acidic residues" evidence="11">
    <location>
        <begin position="138"/>
        <end position="152"/>
    </location>
</feature>
<feature type="transmembrane region" description="Helical" evidence="10">
    <location>
        <begin position="724"/>
        <end position="741"/>
    </location>
</feature>
<evidence type="ECO:0000256" key="3">
    <source>
        <dbReference type="ARBA" id="ARBA00022448"/>
    </source>
</evidence>
<evidence type="ECO:0000256" key="11">
    <source>
        <dbReference type="SAM" id="MobiDB-lite"/>
    </source>
</evidence>
<feature type="compositionally biased region" description="Basic and acidic residues" evidence="11">
    <location>
        <begin position="252"/>
        <end position="265"/>
    </location>
</feature>
<name>A0A6A5WDC3_9PLEO</name>
<feature type="compositionally biased region" description="Basic and acidic residues" evidence="11">
    <location>
        <begin position="274"/>
        <end position="287"/>
    </location>
</feature>
<proteinExistence type="inferred from homology"/>
<feature type="region of interest" description="Disordered" evidence="11">
    <location>
        <begin position="332"/>
        <end position="391"/>
    </location>
</feature>
<dbReference type="GO" id="GO:0005886">
    <property type="term" value="C:plasma membrane"/>
    <property type="evidence" value="ECO:0007669"/>
    <property type="project" value="InterPro"/>
</dbReference>
<feature type="transmembrane region" description="Helical" evidence="10">
    <location>
        <begin position="27"/>
        <end position="49"/>
    </location>
</feature>
<dbReference type="PIRSF" id="PIRSF002450">
    <property type="entry name" value="K+_transpter_TRK"/>
    <property type="match status" value="1"/>
</dbReference>
<dbReference type="AlphaFoldDB" id="A0A6A5WDC3"/>
<feature type="compositionally biased region" description="Basic and acidic residues" evidence="11">
    <location>
        <begin position="295"/>
        <end position="312"/>
    </location>
</feature>
<organism evidence="12 13">
    <name type="scientific">Amniculicola lignicola CBS 123094</name>
    <dbReference type="NCBI Taxonomy" id="1392246"/>
    <lineage>
        <taxon>Eukaryota</taxon>
        <taxon>Fungi</taxon>
        <taxon>Dikarya</taxon>
        <taxon>Ascomycota</taxon>
        <taxon>Pezizomycotina</taxon>
        <taxon>Dothideomycetes</taxon>
        <taxon>Pleosporomycetidae</taxon>
        <taxon>Pleosporales</taxon>
        <taxon>Amniculicolaceae</taxon>
        <taxon>Amniculicola</taxon>
    </lineage>
</organism>
<feature type="transmembrane region" description="Helical" evidence="10">
    <location>
        <begin position="87"/>
        <end position="111"/>
    </location>
</feature>
<dbReference type="PANTHER" id="PTHR31064:SF30">
    <property type="entry name" value="HIGH-AFFINITY POTASSIUM TRANSPORT PROTEIN-RELATED"/>
    <property type="match status" value="1"/>
</dbReference>
<evidence type="ECO:0000256" key="7">
    <source>
        <dbReference type="ARBA" id="ARBA00022989"/>
    </source>
</evidence>
<dbReference type="EMBL" id="ML977606">
    <property type="protein sequence ID" value="KAF1998151.1"/>
    <property type="molecule type" value="Genomic_DNA"/>
</dbReference>
<feature type="transmembrane region" description="Helical" evidence="10">
    <location>
        <begin position="468"/>
        <end position="493"/>
    </location>
</feature>
<evidence type="ECO:0000256" key="9">
    <source>
        <dbReference type="ARBA" id="ARBA00023136"/>
    </source>
</evidence>
<dbReference type="OrthoDB" id="9999863at2759"/>
<dbReference type="GO" id="GO:0140107">
    <property type="term" value="F:high-affinity potassium ion transmembrane transporter activity"/>
    <property type="evidence" value="ECO:0007669"/>
    <property type="project" value="TreeGrafter"/>
</dbReference>
<evidence type="ECO:0000313" key="13">
    <source>
        <dbReference type="Proteomes" id="UP000799779"/>
    </source>
</evidence>
<comment type="subcellular location">
    <subcellularLocation>
        <location evidence="1">Membrane</location>
        <topology evidence="1">Multi-pass membrane protein</topology>
    </subcellularLocation>
</comment>
<evidence type="ECO:0000256" key="1">
    <source>
        <dbReference type="ARBA" id="ARBA00004141"/>
    </source>
</evidence>
<feature type="transmembrane region" description="Helical" evidence="10">
    <location>
        <begin position="603"/>
        <end position="623"/>
    </location>
</feature>
<dbReference type="Pfam" id="PF02386">
    <property type="entry name" value="TrkH"/>
    <property type="match status" value="1"/>
</dbReference>
<feature type="transmembrane region" description="Helical" evidence="10">
    <location>
        <begin position="534"/>
        <end position="552"/>
    </location>
</feature>
<gene>
    <name evidence="12" type="ORF">P154DRAFT_524255</name>
</gene>
<keyword evidence="7 10" id="KW-1133">Transmembrane helix</keyword>
<evidence type="ECO:0000256" key="6">
    <source>
        <dbReference type="ARBA" id="ARBA00022958"/>
    </source>
</evidence>
<dbReference type="Proteomes" id="UP000799779">
    <property type="component" value="Unassembled WGS sequence"/>
</dbReference>
<feature type="region of interest" description="Disordered" evidence="11">
    <location>
        <begin position="200"/>
        <end position="230"/>
    </location>
</feature>
<feature type="region of interest" description="Disordered" evidence="11">
    <location>
        <begin position="859"/>
        <end position="908"/>
    </location>
</feature>
<reference evidence="12" key="1">
    <citation type="journal article" date="2020" name="Stud. Mycol.">
        <title>101 Dothideomycetes genomes: a test case for predicting lifestyles and emergence of pathogens.</title>
        <authorList>
            <person name="Haridas S."/>
            <person name="Albert R."/>
            <person name="Binder M."/>
            <person name="Bloem J."/>
            <person name="Labutti K."/>
            <person name="Salamov A."/>
            <person name="Andreopoulos B."/>
            <person name="Baker S."/>
            <person name="Barry K."/>
            <person name="Bills G."/>
            <person name="Bluhm B."/>
            <person name="Cannon C."/>
            <person name="Castanera R."/>
            <person name="Culley D."/>
            <person name="Daum C."/>
            <person name="Ezra D."/>
            <person name="Gonzalez J."/>
            <person name="Henrissat B."/>
            <person name="Kuo A."/>
            <person name="Liang C."/>
            <person name="Lipzen A."/>
            <person name="Lutzoni F."/>
            <person name="Magnuson J."/>
            <person name="Mondo S."/>
            <person name="Nolan M."/>
            <person name="Ohm R."/>
            <person name="Pangilinan J."/>
            <person name="Park H.-J."/>
            <person name="Ramirez L."/>
            <person name="Alfaro M."/>
            <person name="Sun H."/>
            <person name="Tritt A."/>
            <person name="Yoshinaga Y."/>
            <person name="Zwiers L.-H."/>
            <person name="Turgeon B."/>
            <person name="Goodwin S."/>
            <person name="Spatafora J."/>
            <person name="Crous P."/>
            <person name="Grigoriev I."/>
        </authorList>
    </citation>
    <scope>NUCLEOTIDE SEQUENCE</scope>
    <source>
        <strain evidence="12">CBS 123094</strain>
    </source>
</reference>
<evidence type="ECO:0000256" key="2">
    <source>
        <dbReference type="ARBA" id="ARBA00009137"/>
    </source>
</evidence>
<dbReference type="GO" id="GO:1990573">
    <property type="term" value="P:potassium ion import across plasma membrane"/>
    <property type="evidence" value="ECO:0007669"/>
    <property type="project" value="TreeGrafter"/>
</dbReference>
<sequence>MFGPWIVAFSWLKTHVPTKWSAFKPSFNFITLHYMYIIGMALVGSILLYPAGEMPYIDALFFASGAATQSGLNTIDLNQITLYQQVVIMLMACICTPIFINSFVVFIRLYWFEKRFQNVVMEARSLRRNKTRSRTKSQAKEDMDRDMAREESGVGDRSIVVLRDANGGIQGTTIVKDSQFRNSNDGRGSPVVMESKFRDAFEEEQSNGGSSRTQNDSDDTPPLGLSPTEKANAPFHRDIMFADQVRPSQAPEKQDEEKQSSDESARTPPPGLTNDERIPEKMNREKTIAFVENQRNPKDKAILRIPGPRDYDQGILPQRIEEDDALEKQITNEHHDDPHRTARQRSNSLPPSELNADDHPLKSHITIDVPDQKRRPGVGPTVPSAYGPSAYNMGRVKTAETGEPTPNMHLRNRSRSRTLQSFLSREKDDDPMPYLSWQPTVGRNSAFVDLTEDQREELGGIEYRALKLLAIILVCYFIGFHLLGMICLMPWMVRSAKYSSVVSDVGVSPVWWGIFTPASIFNDLGFTLTPDSMISFQFAVLPLTLGTFLIIIGNTGFPCMLRFTIWLVQICVPRGSGVWEELRFLLDHPRRCFTLLFPSKANWWLFWVLIALNGIDLIFFVVLDLNDPTVTSLPPGFRFLDGLFQAASTRTAGFSVVNLAELHPAIQVSYLIMMYISVFPIAISMRQTNVYEEKSLGVWADYAGEAHSDEANNSYLGQHLRRQLSFDLWFVFLGFFLIAIIEGRRLENTNDYAFTLFSVLFEIVSAYGTVGLSLGYPGFNTSFSGQFKTLSKLIIISMQIRGRHRGLPYALDRAILLPSESLHKKEVEDANIRKRRGSGAVSGGPDGEALFRPMSGVSRRSSHVSGVTDGEGEMNMGASKRRRPQVHVGRFLSGALSAGPSIPREKKA</sequence>
<keyword evidence="3 10" id="KW-0813">Transport</keyword>
<feature type="compositionally biased region" description="Basic residues" evidence="11">
    <location>
        <begin position="127"/>
        <end position="137"/>
    </location>
</feature>
<keyword evidence="9 10" id="KW-0472">Membrane</keyword>
<dbReference type="GO" id="GO:0030007">
    <property type="term" value="P:intracellular potassium ion homeostasis"/>
    <property type="evidence" value="ECO:0007669"/>
    <property type="project" value="UniProtKB-UniRule"/>
</dbReference>
<keyword evidence="5 10" id="KW-0812">Transmembrane</keyword>
<dbReference type="NCBIfam" id="TIGR00934">
    <property type="entry name" value="2a38euk"/>
    <property type="match status" value="1"/>
</dbReference>
<protein>
    <recommendedName>
        <fullName evidence="10">Potassium transport protein</fullName>
    </recommendedName>
</protein>
<accession>A0A6A5WDC3</accession>
<keyword evidence="13" id="KW-1185">Reference proteome</keyword>
<evidence type="ECO:0000313" key="12">
    <source>
        <dbReference type="EMBL" id="KAF1998151.1"/>
    </source>
</evidence>
<dbReference type="InterPro" id="IPR004773">
    <property type="entry name" value="K/Na_transp_Trk1/HKT1"/>
</dbReference>
<feature type="region of interest" description="Disordered" evidence="11">
    <location>
        <begin position="127"/>
        <end position="152"/>
    </location>
</feature>
<dbReference type="InterPro" id="IPR051143">
    <property type="entry name" value="TrkH_K-transport"/>
</dbReference>
<dbReference type="InterPro" id="IPR015958">
    <property type="entry name" value="Trk1_fungi"/>
</dbReference>
<dbReference type="PANTHER" id="PTHR31064">
    <property type="entry name" value="POTASSIUM TRANSPORT PROTEIN DDB_G0292412-RELATED"/>
    <property type="match status" value="1"/>
</dbReference>
<feature type="transmembrane region" description="Helical" evidence="10">
    <location>
        <begin position="753"/>
        <end position="776"/>
    </location>
</feature>
<evidence type="ECO:0000256" key="10">
    <source>
        <dbReference type="PIRNR" id="PIRNR002450"/>
    </source>
</evidence>
<dbReference type="InterPro" id="IPR003445">
    <property type="entry name" value="Cat_transpt"/>
</dbReference>
<evidence type="ECO:0000256" key="5">
    <source>
        <dbReference type="ARBA" id="ARBA00022692"/>
    </source>
</evidence>
<feature type="transmembrane region" description="Helical" evidence="10">
    <location>
        <begin position="665"/>
        <end position="685"/>
    </location>
</feature>
<keyword evidence="8 10" id="KW-0406">Ion transport</keyword>
<evidence type="ECO:0000256" key="8">
    <source>
        <dbReference type="ARBA" id="ARBA00023065"/>
    </source>
</evidence>
<feature type="region of interest" description="Disordered" evidence="11">
    <location>
        <begin position="246"/>
        <end position="315"/>
    </location>
</feature>
<keyword evidence="4 10" id="KW-0633">Potassium transport</keyword>
<keyword evidence="6 10" id="KW-0630">Potassium</keyword>
<evidence type="ECO:0000256" key="4">
    <source>
        <dbReference type="ARBA" id="ARBA00022538"/>
    </source>
</evidence>